<evidence type="ECO:0000256" key="1">
    <source>
        <dbReference type="ARBA" id="ARBA00006484"/>
    </source>
</evidence>
<dbReference type="NCBIfam" id="NF009384">
    <property type="entry name" value="PRK12743.1"/>
    <property type="match status" value="1"/>
</dbReference>
<dbReference type="PANTHER" id="PTHR42879">
    <property type="entry name" value="3-OXOACYL-(ACYL-CARRIER-PROTEIN) REDUCTASE"/>
    <property type="match status" value="1"/>
</dbReference>
<dbReference type="HOGENOM" id="CLU_010194_1_3_6"/>
<evidence type="ECO:0000313" key="2">
    <source>
        <dbReference type="EMBL" id="BAK10641.1"/>
    </source>
</evidence>
<dbReference type="PATRIC" id="fig|932677.3.peg.641"/>
<name>A0A0H3KUE0_PANAA</name>
<dbReference type="InterPro" id="IPR020904">
    <property type="entry name" value="Sc_DH/Rdtase_CS"/>
</dbReference>
<dbReference type="Pfam" id="PF13561">
    <property type="entry name" value="adh_short_C2"/>
    <property type="match status" value="1"/>
</dbReference>
<dbReference type="EMBL" id="AP012032">
    <property type="protein sequence ID" value="BAK10641.1"/>
    <property type="molecule type" value="Genomic_DNA"/>
</dbReference>
<dbReference type="AlphaFoldDB" id="A0A0H3KUE0"/>
<dbReference type="InterPro" id="IPR050259">
    <property type="entry name" value="SDR"/>
</dbReference>
<dbReference type="GO" id="GO:0032787">
    <property type="term" value="P:monocarboxylic acid metabolic process"/>
    <property type="evidence" value="ECO:0007669"/>
    <property type="project" value="UniProtKB-ARBA"/>
</dbReference>
<protein>
    <submittedName>
        <fullName evidence="2">3-ketoacyl-(Acyl-carrier-protein) reductase YohF</fullName>
    </submittedName>
</protein>
<proteinExistence type="inferred from homology"/>
<dbReference type="eggNOG" id="COG1028">
    <property type="taxonomic scope" value="Bacteria"/>
</dbReference>
<dbReference type="KEGG" id="paj:PAJ_0561"/>
<comment type="similarity">
    <text evidence="1">Belongs to the short-chain dehydrogenases/reductases (SDR) family.</text>
</comment>
<dbReference type="InterPro" id="IPR036291">
    <property type="entry name" value="NAD(P)-bd_dom_sf"/>
</dbReference>
<accession>A0A0H3KUE0</accession>
<dbReference type="Proteomes" id="UP000006690">
    <property type="component" value="Chromosome"/>
</dbReference>
<organism evidence="2 3">
    <name type="scientific">Pantoea ananatis (strain AJ13355)</name>
    <dbReference type="NCBI Taxonomy" id="932677"/>
    <lineage>
        <taxon>Bacteria</taxon>
        <taxon>Pseudomonadati</taxon>
        <taxon>Pseudomonadota</taxon>
        <taxon>Gammaproteobacteria</taxon>
        <taxon>Enterobacterales</taxon>
        <taxon>Erwiniaceae</taxon>
        <taxon>Pantoea</taxon>
    </lineage>
</organism>
<gene>
    <name evidence="2" type="primary">yohF</name>
    <name evidence="2" type="ordered locus">PAJ_0561</name>
</gene>
<dbReference type="SUPFAM" id="SSF51735">
    <property type="entry name" value="NAD(P)-binding Rossmann-fold domains"/>
    <property type="match status" value="1"/>
</dbReference>
<dbReference type="PROSITE" id="PS00061">
    <property type="entry name" value="ADH_SHORT"/>
    <property type="match status" value="1"/>
</dbReference>
<dbReference type="Gene3D" id="3.40.50.720">
    <property type="entry name" value="NAD(P)-binding Rossmann-like Domain"/>
    <property type="match status" value="1"/>
</dbReference>
<evidence type="ECO:0000313" key="3">
    <source>
        <dbReference type="Proteomes" id="UP000006690"/>
    </source>
</evidence>
<dbReference type="FunFam" id="3.40.50.720:FF:000084">
    <property type="entry name" value="Short-chain dehydrogenase reductase"/>
    <property type="match status" value="1"/>
</dbReference>
<sequence length="320" mass="34336">MVVNLTFNLTHRFLPVSVSLNYSQVPSSRCVLTQIVNPGAGPSANGTIFIAVYTFHTLPEETVMTTPQRKVAIVTASDSGIGSRCAEMLAEQGFDIGITWRSDEEGAQRTAKRVAEIGQRAETIQLDLADPPAGGKVLQQLIDKLGRIDVLVNNAGANFKADFMDVTWEDWRKTFSVDVDGVFICGQVAARNMIKQGQGGRIINITSVHEHTPLPGSVAYTAAKHAAGGLTKSMALSLLPHNILVNAVAPGAIATPMNKMTDGDAHKVKMPEIPAGRPGDTHEIASMVAWLSSEWATYTTGQSFIIDGGFMLANPQFKGY</sequence>
<dbReference type="InterPro" id="IPR002347">
    <property type="entry name" value="SDR_fam"/>
</dbReference>
<reference evidence="3" key="1">
    <citation type="journal article" date="2012" name="Appl. Microbiol. Biotechnol.">
        <title>The complete genome sequence of Pantoea ananatis AJ13355, an organism with great biotechnological potential.</title>
        <authorList>
            <person name="Hara Y."/>
            <person name="Kadotani N."/>
            <person name="Izui H."/>
            <person name="Katashkina J.I."/>
            <person name="Kuvaeva T.M."/>
            <person name="Andreeva I.G."/>
            <person name="Golubeva L.I."/>
            <person name="Malko D.B."/>
            <person name="Makeev V.J."/>
            <person name="Mashko S.V."/>
            <person name="Kozlov Y.I."/>
        </authorList>
    </citation>
    <scope>NUCLEOTIDE SEQUENCE [LARGE SCALE GENOMIC DNA]</scope>
    <source>
        <strain evidence="3">AJ13355</strain>
    </source>
</reference>
<dbReference type="PRINTS" id="PR00081">
    <property type="entry name" value="GDHRDH"/>
</dbReference>
<dbReference type="PRINTS" id="PR00080">
    <property type="entry name" value="SDRFAMILY"/>
</dbReference>
<dbReference type="PANTHER" id="PTHR42879:SF2">
    <property type="entry name" value="3-OXOACYL-[ACYL-CARRIER-PROTEIN] REDUCTASE FABG"/>
    <property type="match status" value="1"/>
</dbReference>